<feature type="domain" description="S1 motif" evidence="1">
    <location>
        <begin position="35"/>
        <end position="106"/>
    </location>
</feature>
<dbReference type="Gene3D" id="2.40.50.140">
    <property type="entry name" value="Nucleic acid-binding proteins"/>
    <property type="match status" value="1"/>
</dbReference>
<dbReference type="GO" id="GO:0003676">
    <property type="term" value="F:nucleic acid binding"/>
    <property type="evidence" value="ECO:0007669"/>
    <property type="project" value="InterPro"/>
</dbReference>
<sequence length="109" mass="12479">MSSEWDEILKDEFGDYASEEHEDRWLGVTKDLERGDPVEGVVLAHSTFGVWVDIGLGFPALIEIIHIVNMTPEKYRKDDYYPPGSKIEAMIRSCTTRGHQIRLEQIAND</sequence>
<protein>
    <recommendedName>
        <fullName evidence="1">S1 motif domain-containing protein</fullName>
    </recommendedName>
</protein>
<dbReference type="EMBL" id="QGKL01000029">
    <property type="protein sequence ID" value="PWQ96407.1"/>
    <property type="molecule type" value="Genomic_DNA"/>
</dbReference>
<comment type="caution">
    <text evidence="2">The sequence shown here is derived from an EMBL/GenBank/DDBJ whole genome shotgun (WGS) entry which is preliminary data.</text>
</comment>
<dbReference type="RefSeq" id="WP_109823378.1">
    <property type="nucleotide sequence ID" value="NZ_QGKL01000029.1"/>
</dbReference>
<gene>
    <name evidence="2" type="ORF">DKT75_10520</name>
</gene>
<dbReference type="OrthoDB" id="3624663at2"/>
<accession>A0A317CDD8</accession>
<dbReference type="InterPro" id="IPR012340">
    <property type="entry name" value="NA-bd_OB-fold"/>
</dbReference>
<proteinExistence type="predicted"/>
<dbReference type="Proteomes" id="UP000245506">
    <property type="component" value="Unassembled WGS sequence"/>
</dbReference>
<dbReference type="InterPro" id="IPR003029">
    <property type="entry name" value="S1_domain"/>
</dbReference>
<organism evidence="2 3">
    <name type="scientific">Leucothrix arctica</name>
    <dbReference type="NCBI Taxonomy" id="1481894"/>
    <lineage>
        <taxon>Bacteria</taxon>
        <taxon>Pseudomonadati</taxon>
        <taxon>Pseudomonadota</taxon>
        <taxon>Gammaproteobacteria</taxon>
        <taxon>Thiotrichales</taxon>
        <taxon>Thiotrichaceae</taxon>
        <taxon>Leucothrix</taxon>
    </lineage>
</organism>
<dbReference type="SUPFAM" id="SSF50249">
    <property type="entry name" value="Nucleic acid-binding proteins"/>
    <property type="match status" value="1"/>
</dbReference>
<dbReference type="SMART" id="SM00316">
    <property type="entry name" value="S1"/>
    <property type="match status" value="1"/>
</dbReference>
<keyword evidence="3" id="KW-1185">Reference proteome</keyword>
<name>A0A317CDD8_9GAMM</name>
<dbReference type="PROSITE" id="PS50126">
    <property type="entry name" value="S1"/>
    <property type="match status" value="1"/>
</dbReference>
<evidence type="ECO:0000313" key="2">
    <source>
        <dbReference type="EMBL" id="PWQ96407.1"/>
    </source>
</evidence>
<evidence type="ECO:0000313" key="3">
    <source>
        <dbReference type="Proteomes" id="UP000245506"/>
    </source>
</evidence>
<evidence type="ECO:0000259" key="1">
    <source>
        <dbReference type="PROSITE" id="PS50126"/>
    </source>
</evidence>
<reference evidence="2 3" key="1">
    <citation type="submission" date="2018-05" db="EMBL/GenBank/DDBJ databases">
        <title>Leucothrix arctica sp. nov., isolated from Arctic seawater.</title>
        <authorList>
            <person name="Choi A."/>
            <person name="Baek K."/>
        </authorList>
    </citation>
    <scope>NUCLEOTIDE SEQUENCE [LARGE SCALE GENOMIC DNA]</scope>
    <source>
        <strain evidence="2 3">IMCC9719</strain>
    </source>
</reference>
<dbReference type="AlphaFoldDB" id="A0A317CDD8"/>